<organism evidence="2 3">
    <name type="scientific">Iphiclides podalirius</name>
    <name type="common">scarce swallowtail</name>
    <dbReference type="NCBI Taxonomy" id="110791"/>
    <lineage>
        <taxon>Eukaryota</taxon>
        <taxon>Metazoa</taxon>
        <taxon>Ecdysozoa</taxon>
        <taxon>Arthropoda</taxon>
        <taxon>Hexapoda</taxon>
        <taxon>Insecta</taxon>
        <taxon>Pterygota</taxon>
        <taxon>Neoptera</taxon>
        <taxon>Endopterygota</taxon>
        <taxon>Lepidoptera</taxon>
        <taxon>Glossata</taxon>
        <taxon>Ditrysia</taxon>
        <taxon>Papilionoidea</taxon>
        <taxon>Papilionidae</taxon>
        <taxon>Papilioninae</taxon>
        <taxon>Iphiclides</taxon>
    </lineage>
</organism>
<keyword evidence="3" id="KW-1185">Reference proteome</keyword>
<reference evidence="2" key="1">
    <citation type="submission" date="2022-03" db="EMBL/GenBank/DDBJ databases">
        <authorList>
            <person name="Martin H S."/>
        </authorList>
    </citation>
    <scope>NUCLEOTIDE SEQUENCE</scope>
</reference>
<dbReference type="EMBL" id="OW152827">
    <property type="protein sequence ID" value="CAH2043023.1"/>
    <property type="molecule type" value="Genomic_DNA"/>
</dbReference>
<evidence type="ECO:0000313" key="2">
    <source>
        <dbReference type="EMBL" id="CAH2043023.1"/>
    </source>
</evidence>
<gene>
    <name evidence="2" type="ORF">IPOD504_LOCUS4111</name>
</gene>
<evidence type="ECO:0000256" key="1">
    <source>
        <dbReference type="SAM" id="MobiDB-lite"/>
    </source>
</evidence>
<feature type="non-terminal residue" evidence="2">
    <location>
        <position position="1"/>
    </location>
</feature>
<dbReference type="Proteomes" id="UP000837857">
    <property type="component" value="Chromosome 15"/>
</dbReference>
<evidence type="ECO:0000313" key="3">
    <source>
        <dbReference type="Proteomes" id="UP000837857"/>
    </source>
</evidence>
<accession>A0ABN8I1S7</accession>
<name>A0ABN8I1S7_9NEOP</name>
<feature type="region of interest" description="Disordered" evidence="1">
    <location>
        <begin position="82"/>
        <end position="113"/>
    </location>
</feature>
<sequence length="113" mass="12352">MARIVKEKVAVAPTGVLPLSRWPKACCQRGFKSSGETKSTQALVCSCLQWPPPASRLRTSRPPRCSPSAQCKYFAESLSAPEHATDLPPPLRACPPSTLRPSATAHRTRPRKF</sequence>
<proteinExistence type="predicted"/>
<protein>
    <submittedName>
        <fullName evidence="2">Uncharacterized protein</fullName>
    </submittedName>
</protein>